<evidence type="ECO:0000313" key="5">
    <source>
        <dbReference type="EnsemblMetazoa" id="CLYHEMP023259.1"/>
    </source>
</evidence>
<evidence type="ECO:0000313" key="6">
    <source>
        <dbReference type="Proteomes" id="UP000594262"/>
    </source>
</evidence>
<dbReference type="GeneID" id="136813585"/>
<dbReference type="GO" id="GO:0005667">
    <property type="term" value="C:transcription regulator complex"/>
    <property type="evidence" value="ECO:0007669"/>
    <property type="project" value="TreeGrafter"/>
</dbReference>
<evidence type="ECO:0000256" key="1">
    <source>
        <dbReference type="PROSITE-ProRule" id="PRU00371"/>
    </source>
</evidence>
<dbReference type="PANTHER" id="PTHR12243">
    <property type="entry name" value="MADF DOMAIN TRANSCRIPTION FACTOR"/>
    <property type="match status" value="1"/>
</dbReference>
<keyword evidence="6" id="KW-1185">Reference proteome</keyword>
<dbReference type="InterPro" id="IPR006578">
    <property type="entry name" value="MADF-dom"/>
</dbReference>
<dbReference type="AlphaFoldDB" id="A0A7M5XI18"/>
<sequence>MENSSDVDSNDNETFKEEEAATNESEPDEVPSQAVNLNNPKAMKKLLQMSTPSPQELDPDEEYCFESSTLYEDKNAFISKLIDKIKENPCLYDHSTFGWRYPENKKEVWERIGKELQVEHITLEKEFKKLKDNYRKCLKRRSKAEKSKNQNKQLATCNFFEELSFLKGHFPPASDLEVRTESIQIPQPSQRQARTKTHTKKSLTSLSMKKFSIQELNPNDISQTDIALMSTNASENNVTANNPQSLTPTKIDQVGVGELETTKMITSDSSLHSTSSFDIQSGQAATPNDNTQLLNVRYFPSGKLPNGMNSTHEPPEKKHKLHNGNMIEADPNIKDTHQLFCESLVEPLRSLSPKKSKLAKMKIMQILYELEE</sequence>
<dbReference type="Pfam" id="PF10545">
    <property type="entry name" value="MADF_DNA_bdg"/>
    <property type="match status" value="1"/>
</dbReference>
<dbReference type="Pfam" id="PF02944">
    <property type="entry name" value="BESS"/>
    <property type="match status" value="1"/>
</dbReference>
<organism evidence="5 6">
    <name type="scientific">Clytia hemisphaerica</name>
    <dbReference type="NCBI Taxonomy" id="252671"/>
    <lineage>
        <taxon>Eukaryota</taxon>
        <taxon>Metazoa</taxon>
        <taxon>Cnidaria</taxon>
        <taxon>Hydrozoa</taxon>
        <taxon>Hydroidolina</taxon>
        <taxon>Leptothecata</taxon>
        <taxon>Obeliida</taxon>
        <taxon>Clytiidae</taxon>
        <taxon>Clytia</taxon>
    </lineage>
</organism>
<dbReference type="InterPro" id="IPR039353">
    <property type="entry name" value="TF_Adf1"/>
</dbReference>
<feature type="domain" description="BESS" evidence="4">
    <location>
        <begin position="334"/>
        <end position="372"/>
    </location>
</feature>
<dbReference type="GO" id="GO:0006357">
    <property type="term" value="P:regulation of transcription by RNA polymerase II"/>
    <property type="evidence" value="ECO:0007669"/>
    <property type="project" value="TreeGrafter"/>
</dbReference>
<dbReference type="Proteomes" id="UP000594262">
    <property type="component" value="Unplaced"/>
</dbReference>
<accession>A0A7M5XI18</accession>
<feature type="region of interest" description="Disordered" evidence="2">
    <location>
        <begin position="1"/>
        <end position="59"/>
    </location>
</feature>
<protein>
    <recommendedName>
        <fullName evidence="7">MADF domain-containing protein</fullName>
    </recommendedName>
</protein>
<reference evidence="5" key="1">
    <citation type="submission" date="2021-01" db="UniProtKB">
        <authorList>
            <consortium name="EnsemblMetazoa"/>
        </authorList>
    </citation>
    <scope>IDENTIFICATION</scope>
</reference>
<keyword evidence="1" id="KW-0539">Nucleus</keyword>
<evidence type="ECO:0008006" key="7">
    <source>
        <dbReference type="Google" id="ProtNLM"/>
    </source>
</evidence>
<dbReference type="PROSITE" id="PS51029">
    <property type="entry name" value="MADF"/>
    <property type="match status" value="1"/>
</dbReference>
<dbReference type="RefSeq" id="XP_066926187.1">
    <property type="nucleotide sequence ID" value="XM_067070086.1"/>
</dbReference>
<evidence type="ECO:0000259" key="4">
    <source>
        <dbReference type="PROSITE" id="PS51031"/>
    </source>
</evidence>
<feature type="domain" description="MADF" evidence="3">
    <location>
        <begin position="80"/>
        <end position="171"/>
    </location>
</feature>
<evidence type="ECO:0000259" key="3">
    <source>
        <dbReference type="PROSITE" id="PS51029"/>
    </source>
</evidence>
<evidence type="ECO:0000256" key="2">
    <source>
        <dbReference type="SAM" id="MobiDB-lite"/>
    </source>
</evidence>
<name>A0A7M5XI18_9CNID</name>
<dbReference type="GO" id="GO:0003677">
    <property type="term" value="F:DNA binding"/>
    <property type="evidence" value="ECO:0007669"/>
    <property type="project" value="InterPro"/>
</dbReference>
<dbReference type="PROSITE" id="PS51031">
    <property type="entry name" value="BESS"/>
    <property type="match status" value="1"/>
</dbReference>
<dbReference type="SMART" id="SM00595">
    <property type="entry name" value="MADF"/>
    <property type="match status" value="1"/>
</dbReference>
<comment type="subcellular location">
    <subcellularLocation>
        <location evidence="1">Nucleus</location>
    </subcellularLocation>
</comment>
<dbReference type="GO" id="GO:0005634">
    <property type="term" value="C:nucleus"/>
    <property type="evidence" value="ECO:0007669"/>
    <property type="project" value="UniProtKB-SubCell"/>
</dbReference>
<dbReference type="OrthoDB" id="6022691at2759"/>
<proteinExistence type="predicted"/>
<dbReference type="InterPro" id="IPR004210">
    <property type="entry name" value="BESS_motif"/>
</dbReference>
<dbReference type="PANTHER" id="PTHR12243:SF67">
    <property type="entry name" value="COREPRESSOR OF PANGOLIN, ISOFORM A-RELATED"/>
    <property type="match status" value="1"/>
</dbReference>
<dbReference type="EnsemblMetazoa" id="CLYHEMT023259.1">
    <property type="protein sequence ID" value="CLYHEMP023259.1"/>
    <property type="gene ID" value="CLYHEMG023259"/>
</dbReference>